<dbReference type="Gene3D" id="2.60.40.1180">
    <property type="entry name" value="Golgi alpha-mannosidase II"/>
    <property type="match status" value="1"/>
</dbReference>
<dbReference type="RefSeq" id="WP_190328786.1">
    <property type="nucleotide sequence ID" value="NZ_CP061171.1"/>
</dbReference>
<protein>
    <recommendedName>
        <fullName evidence="3">Alpha-L-fucosidase C-terminal domain-containing protein</fullName>
    </recommendedName>
</protein>
<gene>
    <name evidence="1" type="ORF">H9N25_10130</name>
</gene>
<evidence type="ECO:0008006" key="3">
    <source>
        <dbReference type="Google" id="ProtNLM"/>
    </source>
</evidence>
<reference evidence="1 2" key="1">
    <citation type="submission" date="2020-09" db="EMBL/GenBank/DDBJ databases">
        <title>Pedobacter sp. SW-16 isolated from soil near Yeocheon.</title>
        <authorList>
            <person name="Im H.S."/>
            <person name="Joung Y."/>
            <person name="Lee S.-S."/>
        </authorList>
    </citation>
    <scope>NUCLEOTIDE SEQUENCE [LARGE SCALE GENOMIC DNA]</scope>
    <source>
        <strain evidence="1 2">SW-16</strain>
    </source>
</reference>
<name>A0ABX6TMB7_9SPHI</name>
<evidence type="ECO:0000313" key="2">
    <source>
        <dbReference type="Proteomes" id="UP000516439"/>
    </source>
</evidence>
<dbReference type="EMBL" id="CP061171">
    <property type="protein sequence ID" value="QNR86703.1"/>
    <property type="molecule type" value="Genomic_DNA"/>
</dbReference>
<keyword evidence="2" id="KW-1185">Reference proteome</keyword>
<sequence>MLIDQQGSAVSTQFKTSTNIRTLEPIMFYSGKDDELQFFLNETEFGELIIISLSDDQVLVKEVLLEETNEKLEWKQDHKGLRISVPEGLPKSRGDMGRVLKVMFKP</sequence>
<proteinExistence type="predicted"/>
<dbReference type="Proteomes" id="UP000516439">
    <property type="component" value="Chromosome"/>
</dbReference>
<dbReference type="InterPro" id="IPR013780">
    <property type="entry name" value="Glyco_hydro_b"/>
</dbReference>
<accession>A0ABX6TMB7</accession>
<organism evidence="1 2">
    <name type="scientific">Pedobacter riviphilus</name>
    <dbReference type="NCBI Taxonomy" id="2766984"/>
    <lineage>
        <taxon>Bacteria</taxon>
        <taxon>Pseudomonadati</taxon>
        <taxon>Bacteroidota</taxon>
        <taxon>Sphingobacteriia</taxon>
        <taxon>Sphingobacteriales</taxon>
        <taxon>Sphingobacteriaceae</taxon>
        <taxon>Pedobacter</taxon>
    </lineage>
</organism>
<evidence type="ECO:0000313" key="1">
    <source>
        <dbReference type="EMBL" id="QNR86703.1"/>
    </source>
</evidence>